<dbReference type="EMBL" id="VUJU01014010">
    <property type="protein sequence ID" value="KAF0703178.1"/>
    <property type="molecule type" value="Genomic_DNA"/>
</dbReference>
<evidence type="ECO:0000313" key="1">
    <source>
        <dbReference type="EMBL" id="KAF0703178.1"/>
    </source>
</evidence>
<proteinExistence type="predicted"/>
<accession>A0A6G0VPC0</accession>
<dbReference type="OrthoDB" id="6619655at2759"/>
<reference evidence="1 2" key="1">
    <citation type="submission" date="2019-08" db="EMBL/GenBank/DDBJ databases">
        <title>Whole genome of Aphis craccivora.</title>
        <authorList>
            <person name="Voronova N.V."/>
            <person name="Shulinski R.S."/>
            <person name="Bandarenka Y.V."/>
            <person name="Zhorov D.G."/>
            <person name="Warner D."/>
        </authorList>
    </citation>
    <scope>NUCLEOTIDE SEQUENCE [LARGE SCALE GENOMIC DNA]</scope>
    <source>
        <strain evidence="1">180601</strain>
        <tissue evidence="1">Whole Body</tissue>
    </source>
</reference>
<organism evidence="1 2">
    <name type="scientific">Aphis craccivora</name>
    <name type="common">Cowpea aphid</name>
    <dbReference type="NCBI Taxonomy" id="307492"/>
    <lineage>
        <taxon>Eukaryota</taxon>
        <taxon>Metazoa</taxon>
        <taxon>Ecdysozoa</taxon>
        <taxon>Arthropoda</taxon>
        <taxon>Hexapoda</taxon>
        <taxon>Insecta</taxon>
        <taxon>Pterygota</taxon>
        <taxon>Neoptera</taxon>
        <taxon>Paraneoptera</taxon>
        <taxon>Hemiptera</taxon>
        <taxon>Sternorrhyncha</taxon>
        <taxon>Aphidomorpha</taxon>
        <taxon>Aphidoidea</taxon>
        <taxon>Aphididae</taxon>
        <taxon>Aphidini</taxon>
        <taxon>Aphis</taxon>
        <taxon>Aphis</taxon>
    </lineage>
</organism>
<name>A0A6G0VPC0_APHCR</name>
<gene>
    <name evidence="1" type="ORF">FWK35_00030176</name>
</gene>
<sequence>MCNIAKGSFNNHLQSHSIYEFFPSGRTGSIIL</sequence>
<dbReference type="Proteomes" id="UP000478052">
    <property type="component" value="Unassembled WGS sequence"/>
</dbReference>
<comment type="caution">
    <text evidence="1">The sequence shown here is derived from an EMBL/GenBank/DDBJ whole genome shotgun (WGS) entry which is preliminary data.</text>
</comment>
<dbReference type="AlphaFoldDB" id="A0A6G0VPC0"/>
<evidence type="ECO:0000313" key="2">
    <source>
        <dbReference type="Proteomes" id="UP000478052"/>
    </source>
</evidence>
<protein>
    <submittedName>
        <fullName evidence="1">Uncharacterized protein</fullName>
    </submittedName>
</protein>
<keyword evidence="2" id="KW-1185">Reference proteome</keyword>